<dbReference type="Pfam" id="PF02537">
    <property type="entry name" value="CRCB"/>
    <property type="match status" value="1"/>
</dbReference>
<keyword evidence="14" id="KW-1185">Reference proteome</keyword>
<name>A0A2U8I433_9GAMM</name>
<keyword evidence="9 12" id="KW-0407">Ion channel</keyword>
<evidence type="ECO:0000256" key="2">
    <source>
        <dbReference type="ARBA" id="ARBA00022475"/>
    </source>
</evidence>
<evidence type="ECO:0000256" key="3">
    <source>
        <dbReference type="ARBA" id="ARBA00022519"/>
    </source>
</evidence>
<protein>
    <recommendedName>
        <fullName evidence="12">Fluoride-specific ion channel FluC</fullName>
    </recommendedName>
</protein>
<comment type="similarity">
    <text evidence="10 12">Belongs to the fluoride channel Fluc/FEX (TC 1.A.43) family.</text>
</comment>
<organism evidence="13 14">
    <name type="scientific">Candidatus Fukatsuia symbiotica</name>
    <dbReference type="NCBI Taxonomy" id="1878942"/>
    <lineage>
        <taxon>Bacteria</taxon>
        <taxon>Pseudomonadati</taxon>
        <taxon>Pseudomonadota</taxon>
        <taxon>Gammaproteobacteria</taxon>
        <taxon>Enterobacterales</taxon>
        <taxon>Yersiniaceae</taxon>
        <taxon>Candidatus Fukatsuia</taxon>
    </lineage>
</organism>
<evidence type="ECO:0000256" key="10">
    <source>
        <dbReference type="ARBA" id="ARBA00035120"/>
    </source>
</evidence>
<gene>
    <name evidence="12" type="primary">fluC</name>
    <name evidence="12" type="synonym">crcB</name>
    <name evidence="13" type="ORF">CCS41_04390</name>
</gene>
<feature type="transmembrane region" description="Helical" evidence="12">
    <location>
        <begin position="35"/>
        <end position="55"/>
    </location>
</feature>
<dbReference type="PANTHER" id="PTHR28259">
    <property type="entry name" value="FLUORIDE EXPORT PROTEIN 1-RELATED"/>
    <property type="match status" value="1"/>
</dbReference>
<dbReference type="RefSeq" id="WP_119797277.1">
    <property type="nucleotide sequence ID" value="NZ_CP021659.1"/>
</dbReference>
<dbReference type="GO" id="GO:0140114">
    <property type="term" value="P:cellular detoxification of fluoride"/>
    <property type="evidence" value="ECO:0007669"/>
    <property type="project" value="UniProtKB-UniRule"/>
</dbReference>
<dbReference type="GO" id="GO:0046872">
    <property type="term" value="F:metal ion binding"/>
    <property type="evidence" value="ECO:0007669"/>
    <property type="project" value="UniProtKB-KW"/>
</dbReference>
<dbReference type="GO" id="GO:0062054">
    <property type="term" value="F:fluoride channel activity"/>
    <property type="evidence" value="ECO:0007669"/>
    <property type="project" value="UniProtKB-UniRule"/>
</dbReference>
<dbReference type="GO" id="GO:0005886">
    <property type="term" value="C:plasma membrane"/>
    <property type="evidence" value="ECO:0007669"/>
    <property type="project" value="UniProtKB-SubCell"/>
</dbReference>
<keyword evidence="6 12" id="KW-0915">Sodium</keyword>
<dbReference type="Proteomes" id="UP000261875">
    <property type="component" value="Chromosome"/>
</dbReference>
<feature type="transmembrane region" description="Helical" evidence="12">
    <location>
        <begin position="67"/>
        <end position="91"/>
    </location>
</feature>
<comment type="catalytic activity">
    <reaction evidence="11">
        <text>fluoride(in) = fluoride(out)</text>
        <dbReference type="Rhea" id="RHEA:76159"/>
        <dbReference type="ChEBI" id="CHEBI:17051"/>
    </reaction>
    <physiologicalReaction direction="left-to-right" evidence="11">
        <dbReference type="Rhea" id="RHEA:76160"/>
    </physiologicalReaction>
</comment>
<comment type="subcellular location">
    <subcellularLocation>
        <location evidence="1 12">Cell membrane</location>
        <topology evidence="1 12">Multi-pass membrane protein</topology>
    </subcellularLocation>
</comment>
<evidence type="ECO:0000313" key="13">
    <source>
        <dbReference type="EMBL" id="AWK13883.1"/>
    </source>
</evidence>
<evidence type="ECO:0000256" key="4">
    <source>
        <dbReference type="ARBA" id="ARBA00022692"/>
    </source>
</evidence>
<dbReference type="EMBL" id="CP021659">
    <property type="protein sequence ID" value="AWK13883.1"/>
    <property type="molecule type" value="Genomic_DNA"/>
</dbReference>
<keyword evidence="5 12" id="KW-1133">Transmembrane helix</keyword>
<dbReference type="PANTHER" id="PTHR28259:SF1">
    <property type="entry name" value="FLUORIDE EXPORT PROTEIN 1-RELATED"/>
    <property type="match status" value="1"/>
</dbReference>
<dbReference type="NCBIfam" id="TIGR00494">
    <property type="entry name" value="crcB"/>
    <property type="match status" value="1"/>
</dbReference>
<evidence type="ECO:0000256" key="7">
    <source>
        <dbReference type="ARBA" id="ARBA00023065"/>
    </source>
</evidence>
<keyword evidence="2 12" id="KW-1003">Cell membrane</keyword>
<evidence type="ECO:0000256" key="8">
    <source>
        <dbReference type="ARBA" id="ARBA00023136"/>
    </source>
</evidence>
<keyword evidence="12" id="KW-0813">Transport</keyword>
<comment type="activity regulation">
    <text evidence="12">Na(+) is not transported, but it plays an essential structural role and its presence is essential for fluoride channel function.</text>
</comment>
<keyword evidence="8 12" id="KW-0472">Membrane</keyword>
<keyword evidence="12" id="KW-0479">Metal-binding</keyword>
<dbReference type="AlphaFoldDB" id="A0A2U8I433"/>
<evidence type="ECO:0000256" key="6">
    <source>
        <dbReference type="ARBA" id="ARBA00023053"/>
    </source>
</evidence>
<evidence type="ECO:0000256" key="11">
    <source>
        <dbReference type="ARBA" id="ARBA00035585"/>
    </source>
</evidence>
<reference evidence="13 14" key="1">
    <citation type="submission" date="2017-05" db="EMBL/GenBank/DDBJ databases">
        <title>Genome sequence of Candidatus Fukatsuia symbiotica and Candidatus Hamiltonella defensa from Acyrthosiphon pisum strain 5D.</title>
        <authorList>
            <person name="Patel V.A."/>
            <person name="Chevignon G."/>
            <person name="Russell J.A."/>
            <person name="Oliver K.M."/>
        </authorList>
    </citation>
    <scope>NUCLEOTIDE SEQUENCE [LARGE SCALE GENOMIC DNA]</scope>
    <source>
        <strain evidence="13 14">5D</strain>
    </source>
</reference>
<keyword evidence="7 12" id="KW-0406">Ion transport</keyword>
<evidence type="ECO:0000256" key="12">
    <source>
        <dbReference type="HAMAP-Rule" id="MF_00454"/>
    </source>
</evidence>
<evidence type="ECO:0000313" key="14">
    <source>
        <dbReference type="Proteomes" id="UP000261875"/>
    </source>
</evidence>
<sequence>MWKPIVSIILGSALGGLLRWDLGLKLNSLFQTVSLGTLVANLIAGYVVGVAVAYFSQAQGIAPEWRLPIVTGFCGGLSTFSMFSVEVVVLIQQGRVAWAVGVIAIHIIGSLLMTLLGMVSWQALATVLQKV</sequence>
<dbReference type="HAMAP" id="MF_00454">
    <property type="entry name" value="FluC"/>
    <property type="match status" value="1"/>
</dbReference>
<evidence type="ECO:0000256" key="5">
    <source>
        <dbReference type="ARBA" id="ARBA00022989"/>
    </source>
</evidence>
<dbReference type="NCBIfam" id="NF010792">
    <property type="entry name" value="PRK14196.1"/>
    <property type="match status" value="1"/>
</dbReference>
<dbReference type="KEGG" id="fsm:CCS41_04390"/>
<proteinExistence type="inferred from homology"/>
<comment type="function">
    <text evidence="12">Fluoride-specific ion channel. Important for reducing fluoride concentration in the cell, thus reducing its toxicity.</text>
</comment>
<feature type="transmembrane region" description="Helical" evidence="12">
    <location>
        <begin position="97"/>
        <end position="121"/>
    </location>
</feature>
<keyword evidence="4 12" id="KW-0812">Transmembrane</keyword>
<feature type="binding site" evidence="12">
    <location>
        <position position="78"/>
    </location>
    <ligand>
        <name>Na(+)</name>
        <dbReference type="ChEBI" id="CHEBI:29101"/>
        <note>structural</note>
    </ligand>
</feature>
<keyword evidence="3" id="KW-0997">Cell inner membrane</keyword>
<evidence type="ECO:0000256" key="1">
    <source>
        <dbReference type="ARBA" id="ARBA00004651"/>
    </source>
</evidence>
<feature type="binding site" evidence="12">
    <location>
        <position position="75"/>
    </location>
    <ligand>
        <name>Na(+)</name>
        <dbReference type="ChEBI" id="CHEBI:29101"/>
        <note>structural</note>
    </ligand>
</feature>
<evidence type="ECO:0000256" key="9">
    <source>
        <dbReference type="ARBA" id="ARBA00023303"/>
    </source>
</evidence>
<accession>A0A2U8I433</accession>
<dbReference type="OrthoDB" id="9806299at2"/>
<dbReference type="InterPro" id="IPR003691">
    <property type="entry name" value="FluC"/>
</dbReference>